<keyword evidence="2" id="KW-0812">Transmembrane</keyword>
<reference evidence="5" key="1">
    <citation type="submission" date="2019-06" db="EMBL/GenBank/DDBJ databases">
        <title>Sulfurimonas gotlandica sp. nov., a chemoautotrophic and psychrotolerant epsilonproteobacterium isolated from a pelagic redoxcline, and an emended description of the genus Sulfurimonas.</title>
        <authorList>
            <person name="Wang S."/>
            <person name="Jiang L."/>
            <person name="Shao Z."/>
        </authorList>
    </citation>
    <scope>NUCLEOTIDE SEQUENCE [LARGE SCALE GENOMIC DNA]</scope>
    <source>
        <strain evidence="5">1-1N</strain>
    </source>
</reference>
<gene>
    <name evidence="4" type="ORF">FJR47_02670</name>
</gene>
<dbReference type="PANTHER" id="PTHR44145:SF3">
    <property type="entry name" value="DNAJ HOMOLOG SUBFAMILY A MEMBER 3, MITOCHONDRIAL"/>
    <property type="match status" value="1"/>
</dbReference>
<dbReference type="PANTHER" id="PTHR44145">
    <property type="entry name" value="DNAJ HOMOLOG SUBFAMILY A MEMBER 3, MITOCHONDRIAL"/>
    <property type="match status" value="1"/>
</dbReference>
<evidence type="ECO:0000313" key="5">
    <source>
        <dbReference type="Proteomes" id="UP000326061"/>
    </source>
</evidence>
<evidence type="ECO:0000256" key="1">
    <source>
        <dbReference type="ARBA" id="ARBA00023186"/>
    </source>
</evidence>
<keyword evidence="2" id="KW-0472">Membrane</keyword>
<dbReference type="RefSeq" id="WP_152298932.1">
    <property type="nucleotide sequence ID" value="NZ_CP041166.1"/>
</dbReference>
<dbReference type="Pfam" id="PF00226">
    <property type="entry name" value="DnaJ"/>
    <property type="match status" value="1"/>
</dbReference>
<dbReference type="SMART" id="SM00271">
    <property type="entry name" value="DnaJ"/>
    <property type="match status" value="1"/>
</dbReference>
<proteinExistence type="predicted"/>
<organism evidence="4 5">
    <name type="scientific">Sulfurimonas xiamenensis</name>
    <dbReference type="NCBI Taxonomy" id="2590021"/>
    <lineage>
        <taxon>Bacteria</taxon>
        <taxon>Pseudomonadati</taxon>
        <taxon>Campylobacterota</taxon>
        <taxon>Epsilonproteobacteria</taxon>
        <taxon>Campylobacterales</taxon>
        <taxon>Sulfurimonadaceae</taxon>
        <taxon>Sulfurimonas</taxon>
    </lineage>
</organism>
<dbReference type="InterPro" id="IPR036869">
    <property type="entry name" value="J_dom_sf"/>
</dbReference>
<dbReference type="Proteomes" id="UP000326061">
    <property type="component" value="Chromosome"/>
</dbReference>
<evidence type="ECO:0000313" key="4">
    <source>
        <dbReference type="EMBL" id="QFR42869.1"/>
    </source>
</evidence>
<sequence length="157" mass="18289">MIDYYAILNIEHNATKKEIKAAFKKEALKWHPDRNSSPEATARMQLINEAYLILKDDEARLRYDKQYQKFKQATGQEQTVSESYTREQTNWESYSIDDDILNNWIKKAKQQAKEMVMMSVEDLVGMSKAATNAAWEKTKVMILVVIIGNIILYAIYN</sequence>
<dbReference type="CDD" id="cd06257">
    <property type="entry name" value="DnaJ"/>
    <property type="match status" value="1"/>
</dbReference>
<dbReference type="KEGG" id="suln:FJR47_02670"/>
<dbReference type="PROSITE" id="PS50076">
    <property type="entry name" value="DNAJ_2"/>
    <property type="match status" value="1"/>
</dbReference>
<evidence type="ECO:0000259" key="3">
    <source>
        <dbReference type="PROSITE" id="PS50076"/>
    </source>
</evidence>
<dbReference type="EMBL" id="CP041166">
    <property type="protein sequence ID" value="QFR42869.1"/>
    <property type="molecule type" value="Genomic_DNA"/>
</dbReference>
<keyword evidence="1" id="KW-0143">Chaperone</keyword>
<feature type="domain" description="J" evidence="3">
    <location>
        <begin position="3"/>
        <end position="67"/>
    </location>
</feature>
<dbReference type="InterPro" id="IPR051938">
    <property type="entry name" value="Apopto_cytoskel_mod"/>
</dbReference>
<dbReference type="PRINTS" id="PR00625">
    <property type="entry name" value="JDOMAIN"/>
</dbReference>
<dbReference type="InterPro" id="IPR001623">
    <property type="entry name" value="DnaJ_domain"/>
</dbReference>
<dbReference type="AlphaFoldDB" id="A0AAJ4A2U8"/>
<feature type="transmembrane region" description="Helical" evidence="2">
    <location>
        <begin position="140"/>
        <end position="156"/>
    </location>
</feature>
<dbReference type="SUPFAM" id="SSF46565">
    <property type="entry name" value="Chaperone J-domain"/>
    <property type="match status" value="1"/>
</dbReference>
<accession>A0AAJ4A2U8</accession>
<evidence type="ECO:0000256" key="2">
    <source>
        <dbReference type="SAM" id="Phobius"/>
    </source>
</evidence>
<name>A0AAJ4A2U8_9BACT</name>
<protein>
    <recommendedName>
        <fullName evidence="3">J domain-containing protein</fullName>
    </recommendedName>
</protein>
<keyword evidence="2" id="KW-1133">Transmembrane helix</keyword>
<keyword evidence="5" id="KW-1185">Reference proteome</keyword>
<dbReference type="Gene3D" id="1.10.287.110">
    <property type="entry name" value="DnaJ domain"/>
    <property type="match status" value="1"/>
</dbReference>